<sequence length="194" mass="21267">MYEYIQGKLSGLSPANAVIEAGSIGYFIHISLNTYSLINGKEQARLFLHQVVREDAHLLYGFAEAAERELFRLLISVNGIGSNTALMMLSSLTAEEIRRAILEENVNLLKSIKGIGAKTAQRVIIDLKDKIGKTAASDQILNSPADNTIRDEALSALVMLGFAKKNIEKELDKLLKANPDLTVEETIKKALKGL</sequence>
<evidence type="ECO:0000313" key="8">
    <source>
        <dbReference type="EMBL" id="KOH43991.1"/>
    </source>
</evidence>
<dbReference type="InterPro" id="IPR012340">
    <property type="entry name" value="NA-bd_OB-fold"/>
</dbReference>
<keyword evidence="1 6" id="KW-0963">Cytoplasm</keyword>
<dbReference type="STRING" id="1409788.NC99_32070"/>
<dbReference type="InterPro" id="IPR011114">
    <property type="entry name" value="RuvA_C"/>
</dbReference>
<keyword evidence="9" id="KW-1185">Reference proteome</keyword>
<dbReference type="Proteomes" id="UP000036958">
    <property type="component" value="Unassembled WGS sequence"/>
</dbReference>
<keyword evidence="3 6" id="KW-0238">DNA-binding</keyword>
<comment type="caution">
    <text evidence="8">The sequence shown here is derived from an EMBL/GenBank/DDBJ whole genome shotgun (WGS) entry which is preliminary data.</text>
</comment>
<keyword evidence="2 6" id="KW-0227">DNA damage</keyword>
<reference evidence="9" key="1">
    <citation type="submission" date="2015-07" db="EMBL/GenBank/DDBJ databases">
        <title>Genome sequencing of Sunxiuqinia dokdonensis strain SK.</title>
        <authorList>
            <person name="Ahn S."/>
            <person name="Kim B.-C."/>
        </authorList>
    </citation>
    <scope>NUCLEOTIDE SEQUENCE [LARGE SCALE GENOMIC DNA]</scope>
    <source>
        <strain evidence="9">SK</strain>
    </source>
</reference>
<dbReference type="InterPro" id="IPR003583">
    <property type="entry name" value="Hlx-hairpin-Hlx_DNA-bd_motif"/>
</dbReference>
<dbReference type="Gene3D" id="2.40.50.140">
    <property type="entry name" value="Nucleic acid-binding proteins"/>
    <property type="match status" value="1"/>
</dbReference>
<comment type="subcellular location">
    <subcellularLocation>
        <location evidence="6">Cytoplasm</location>
    </subcellularLocation>
</comment>
<dbReference type="InterPro" id="IPR010994">
    <property type="entry name" value="RuvA_2-like"/>
</dbReference>
<dbReference type="CDD" id="cd14332">
    <property type="entry name" value="UBA_RuvA_C"/>
    <property type="match status" value="1"/>
</dbReference>
<dbReference type="GO" id="GO:0009378">
    <property type="term" value="F:four-way junction helicase activity"/>
    <property type="evidence" value="ECO:0007669"/>
    <property type="project" value="InterPro"/>
</dbReference>
<dbReference type="GO" id="GO:0006281">
    <property type="term" value="P:DNA repair"/>
    <property type="evidence" value="ECO:0007669"/>
    <property type="project" value="UniProtKB-UniRule"/>
</dbReference>
<evidence type="ECO:0000256" key="3">
    <source>
        <dbReference type="ARBA" id="ARBA00023125"/>
    </source>
</evidence>
<dbReference type="GO" id="GO:0005524">
    <property type="term" value="F:ATP binding"/>
    <property type="evidence" value="ECO:0007669"/>
    <property type="project" value="InterPro"/>
</dbReference>
<dbReference type="EMBL" id="LGIA01000173">
    <property type="protein sequence ID" value="KOH43991.1"/>
    <property type="molecule type" value="Genomic_DNA"/>
</dbReference>
<evidence type="ECO:0000256" key="1">
    <source>
        <dbReference type="ARBA" id="ARBA00022490"/>
    </source>
</evidence>
<dbReference type="GO" id="GO:0005737">
    <property type="term" value="C:cytoplasm"/>
    <property type="evidence" value="ECO:0007669"/>
    <property type="project" value="UniProtKB-SubCell"/>
</dbReference>
<dbReference type="GO" id="GO:0000400">
    <property type="term" value="F:four-way junction DNA binding"/>
    <property type="evidence" value="ECO:0007669"/>
    <property type="project" value="UniProtKB-UniRule"/>
</dbReference>
<comment type="caution">
    <text evidence="6">Lacks conserved residue(s) required for the propagation of feature annotation.</text>
</comment>
<feature type="domain" description="Helix-hairpin-helix DNA-binding motif class 1" evidence="7">
    <location>
        <begin position="107"/>
        <end position="126"/>
    </location>
</feature>
<dbReference type="GO" id="GO:0048476">
    <property type="term" value="C:Holliday junction resolvase complex"/>
    <property type="evidence" value="ECO:0007669"/>
    <property type="project" value="UniProtKB-UniRule"/>
</dbReference>
<dbReference type="AlphaFoldDB" id="A0A0L8V6C3"/>
<dbReference type="SUPFAM" id="SSF46929">
    <property type="entry name" value="DNA helicase RuvA subunit, C-terminal domain"/>
    <property type="match status" value="1"/>
</dbReference>
<dbReference type="SMART" id="SM00278">
    <property type="entry name" value="HhH1"/>
    <property type="match status" value="2"/>
</dbReference>
<feature type="region of interest" description="Domain III" evidence="6">
    <location>
        <begin position="146"/>
        <end position="194"/>
    </location>
</feature>
<dbReference type="HAMAP" id="MF_00031">
    <property type="entry name" value="DNA_HJ_migration_RuvA"/>
    <property type="match status" value="1"/>
</dbReference>
<proteinExistence type="inferred from homology"/>
<evidence type="ECO:0000256" key="5">
    <source>
        <dbReference type="ARBA" id="ARBA00023204"/>
    </source>
</evidence>
<evidence type="ECO:0000259" key="7">
    <source>
        <dbReference type="SMART" id="SM00278"/>
    </source>
</evidence>
<evidence type="ECO:0000256" key="2">
    <source>
        <dbReference type="ARBA" id="ARBA00022763"/>
    </source>
</evidence>
<keyword evidence="5 6" id="KW-0234">DNA repair</keyword>
<dbReference type="GO" id="GO:0009379">
    <property type="term" value="C:Holliday junction helicase complex"/>
    <property type="evidence" value="ECO:0007669"/>
    <property type="project" value="InterPro"/>
</dbReference>
<dbReference type="RefSeq" id="WP_053185174.1">
    <property type="nucleotide sequence ID" value="NZ_LGIA01000173.1"/>
</dbReference>
<dbReference type="Pfam" id="PF07499">
    <property type="entry name" value="RuvA_C"/>
    <property type="match status" value="1"/>
</dbReference>
<keyword evidence="4 6" id="KW-0233">DNA recombination</keyword>
<accession>A0A0L8V6C3</accession>
<dbReference type="InterPro" id="IPR000085">
    <property type="entry name" value="RuvA"/>
</dbReference>
<dbReference type="PATRIC" id="fig|1409788.3.peg.3291"/>
<organism evidence="8 9">
    <name type="scientific">Sunxiuqinia dokdonensis</name>
    <dbReference type="NCBI Taxonomy" id="1409788"/>
    <lineage>
        <taxon>Bacteria</taxon>
        <taxon>Pseudomonadati</taxon>
        <taxon>Bacteroidota</taxon>
        <taxon>Bacteroidia</taxon>
        <taxon>Marinilabiliales</taxon>
        <taxon>Prolixibacteraceae</taxon>
        <taxon>Sunxiuqinia</taxon>
    </lineage>
</organism>
<dbReference type="OrthoDB" id="5293449at2"/>
<dbReference type="Gene3D" id="1.10.150.20">
    <property type="entry name" value="5' to 3' exonuclease, C-terminal subdomain"/>
    <property type="match status" value="1"/>
</dbReference>
<comment type="domain">
    <text evidence="6">Has three domains with a flexible linker between the domains II and III and assumes an 'L' shape. Domain III is highly mobile and contacts RuvB.</text>
</comment>
<dbReference type="InterPro" id="IPR013849">
    <property type="entry name" value="DNA_helicase_Holl-junc_RuvA_I"/>
</dbReference>
<dbReference type="Pfam" id="PF01330">
    <property type="entry name" value="RuvA_N"/>
    <property type="match status" value="1"/>
</dbReference>
<evidence type="ECO:0000256" key="4">
    <source>
        <dbReference type="ARBA" id="ARBA00023172"/>
    </source>
</evidence>
<gene>
    <name evidence="6" type="primary">ruvA</name>
    <name evidence="8" type="ORF">NC99_32070</name>
</gene>
<dbReference type="InterPro" id="IPR036267">
    <property type="entry name" value="RuvA_C_sf"/>
</dbReference>
<dbReference type="Pfam" id="PF14520">
    <property type="entry name" value="HHH_5"/>
    <property type="match status" value="1"/>
</dbReference>
<dbReference type="NCBIfam" id="TIGR00084">
    <property type="entry name" value="ruvA"/>
    <property type="match status" value="1"/>
</dbReference>
<dbReference type="GO" id="GO:0006310">
    <property type="term" value="P:DNA recombination"/>
    <property type="evidence" value="ECO:0007669"/>
    <property type="project" value="UniProtKB-UniRule"/>
</dbReference>
<evidence type="ECO:0000313" key="9">
    <source>
        <dbReference type="Proteomes" id="UP000036958"/>
    </source>
</evidence>
<comment type="subunit">
    <text evidence="6">Homotetramer. Forms an RuvA(8)-RuvB(12)-Holliday junction (HJ) complex. HJ DNA is sandwiched between 2 RuvA tetramers; dsDNA enters through RuvA and exits via RuvB. An RuvB hexamer assembles on each DNA strand where it exits the tetramer. Each RuvB hexamer is contacted by two RuvA subunits (via domain III) on 2 adjacent RuvB subunits; this complex drives branch migration. In the full resolvosome a probable DNA-RuvA(4)-RuvB(12)-RuvC(2) complex forms which resolves the HJ.</text>
</comment>
<evidence type="ECO:0000256" key="6">
    <source>
        <dbReference type="HAMAP-Rule" id="MF_00031"/>
    </source>
</evidence>
<comment type="function">
    <text evidence="6">The RuvA-RuvB-RuvC complex processes Holliday junction (HJ) DNA during genetic recombination and DNA repair, while the RuvA-RuvB complex plays an important role in the rescue of blocked DNA replication forks via replication fork reversal (RFR). RuvA specifically binds to HJ cruciform DNA, conferring on it an open structure. The RuvB hexamer acts as an ATP-dependent pump, pulling dsDNA into and through the RuvAB complex. HJ branch migration allows RuvC to scan DNA until it finds its consensus sequence, where it cleaves and resolves the cruciform DNA.</text>
</comment>
<comment type="similarity">
    <text evidence="6">Belongs to the RuvA family.</text>
</comment>
<dbReference type="SUPFAM" id="SSF47781">
    <property type="entry name" value="RuvA domain 2-like"/>
    <property type="match status" value="1"/>
</dbReference>
<dbReference type="Gene3D" id="1.10.8.10">
    <property type="entry name" value="DNA helicase RuvA subunit, C-terminal domain"/>
    <property type="match status" value="1"/>
</dbReference>
<feature type="domain" description="Helix-hairpin-helix DNA-binding motif class 1" evidence="7">
    <location>
        <begin position="72"/>
        <end position="91"/>
    </location>
</feature>
<name>A0A0L8V6C3_9BACT</name>
<protein>
    <recommendedName>
        <fullName evidence="6">Holliday junction branch migration complex subunit RuvA</fullName>
    </recommendedName>
</protein>
<dbReference type="SUPFAM" id="SSF50249">
    <property type="entry name" value="Nucleic acid-binding proteins"/>
    <property type="match status" value="1"/>
</dbReference>